<dbReference type="InterPro" id="IPR043504">
    <property type="entry name" value="Peptidase_S1_PA_chymotrypsin"/>
</dbReference>
<dbReference type="PANTHER" id="PTHR24276">
    <property type="entry name" value="POLYSERASE-RELATED"/>
    <property type="match status" value="1"/>
</dbReference>
<keyword evidence="9" id="KW-1185">Reference proteome</keyword>
<comment type="similarity">
    <text evidence="1">Belongs to the peptidase S1 family.</text>
</comment>
<dbReference type="InterPro" id="IPR050430">
    <property type="entry name" value="Peptidase_S1"/>
</dbReference>
<dbReference type="GO" id="GO:0004252">
    <property type="term" value="F:serine-type endopeptidase activity"/>
    <property type="evidence" value="ECO:0007669"/>
    <property type="project" value="InterPro"/>
</dbReference>
<dbReference type="Pfam" id="PF00089">
    <property type="entry name" value="Trypsin"/>
    <property type="match status" value="1"/>
</dbReference>
<dbReference type="CDD" id="cd00190">
    <property type="entry name" value="Tryp_SPc"/>
    <property type="match status" value="1"/>
</dbReference>
<dbReference type="SUPFAM" id="SSF50494">
    <property type="entry name" value="Trypsin-like serine proteases"/>
    <property type="match status" value="1"/>
</dbReference>
<evidence type="ECO:0000313" key="9">
    <source>
        <dbReference type="Proteomes" id="UP000838756"/>
    </source>
</evidence>
<dbReference type="PANTHER" id="PTHR24276:SF91">
    <property type="entry name" value="AT26814P-RELATED"/>
    <property type="match status" value="1"/>
</dbReference>
<gene>
    <name evidence="8" type="primary">jg7098</name>
    <name evidence="8" type="ORF">PAEG_LOCUS8527</name>
</gene>
<evidence type="ECO:0000256" key="1">
    <source>
        <dbReference type="ARBA" id="ARBA00007664"/>
    </source>
</evidence>
<dbReference type="InterPro" id="IPR009003">
    <property type="entry name" value="Peptidase_S1_PA"/>
</dbReference>
<evidence type="ECO:0000256" key="4">
    <source>
        <dbReference type="ARBA" id="ARBA00022825"/>
    </source>
</evidence>
<keyword evidence="3" id="KW-0378">Hydrolase</keyword>
<organism evidence="8 9">
    <name type="scientific">Pararge aegeria aegeria</name>
    <dbReference type="NCBI Taxonomy" id="348720"/>
    <lineage>
        <taxon>Eukaryota</taxon>
        <taxon>Metazoa</taxon>
        <taxon>Ecdysozoa</taxon>
        <taxon>Arthropoda</taxon>
        <taxon>Hexapoda</taxon>
        <taxon>Insecta</taxon>
        <taxon>Pterygota</taxon>
        <taxon>Neoptera</taxon>
        <taxon>Endopterygota</taxon>
        <taxon>Lepidoptera</taxon>
        <taxon>Glossata</taxon>
        <taxon>Ditrysia</taxon>
        <taxon>Papilionoidea</taxon>
        <taxon>Nymphalidae</taxon>
        <taxon>Satyrinae</taxon>
        <taxon>Satyrini</taxon>
        <taxon>Parargina</taxon>
        <taxon>Pararge</taxon>
    </lineage>
</organism>
<dbReference type="Gene3D" id="2.40.10.10">
    <property type="entry name" value="Trypsin-like serine proteases"/>
    <property type="match status" value="1"/>
</dbReference>
<keyword evidence="2" id="KW-0645">Protease</keyword>
<accession>A0A8S4R1F0</accession>
<evidence type="ECO:0000256" key="5">
    <source>
        <dbReference type="ARBA" id="ARBA00023157"/>
    </source>
</evidence>
<sequence>MKTLIILSVAICFSAAASLSKQQERIIGGSVTNINTYPFTAALLFRRSGNNFRQWCGATIINNRSALSATHCWIGQATASLHRMRVGSTRANSGGSVHNVAQLISHPHYNTRSHDNDVGVVRVATAFNFGTSVRAGALIGANVNIPDNANVMALGWGYTTPFGSPSEQLRHVELRTINQAQCANAYGGGAITANMLCAGWNFGGRGSCFGDSGTGLVHGNVVIGVTSFGRECASARWPAVYARISRYIAWIRNNA</sequence>
<dbReference type="EMBL" id="CAKXAJ010024665">
    <property type="protein sequence ID" value="CAH2229027.1"/>
    <property type="molecule type" value="Genomic_DNA"/>
</dbReference>
<feature type="signal peptide" evidence="6">
    <location>
        <begin position="1"/>
        <end position="16"/>
    </location>
</feature>
<name>A0A8S4R1F0_9NEOP</name>
<dbReference type="PRINTS" id="PR00722">
    <property type="entry name" value="CHYMOTRYPSIN"/>
</dbReference>
<protein>
    <submittedName>
        <fullName evidence="8">Jg7098 protein</fullName>
    </submittedName>
</protein>
<dbReference type="PROSITE" id="PS00134">
    <property type="entry name" value="TRYPSIN_HIS"/>
    <property type="match status" value="1"/>
</dbReference>
<dbReference type="SMART" id="SM00020">
    <property type="entry name" value="Tryp_SPc"/>
    <property type="match status" value="1"/>
</dbReference>
<dbReference type="InterPro" id="IPR001314">
    <property type="entry name" value="Peptidase_S1A"/>
</dbReference>
<comment type="caution">
    <text evidence="8">The sequence shown here is derived from an EMBL/GenBank/DDBJ whole genome shotgun (WGS) entry which is preliminary data.</text>
</comment>
<dbReference type="Proteomes" id="UP000838756">
    <property type="component" value="Unassembled WGS sequence"/>
</dbReference>
<evidence type="ECO:0000256" key="6">
    <source>
        <dbReference type="SAM" id="SignalP"/>
    </source>
</evidence>
<keyword evidence="5" id="KW-1015">Disulfide bond</keyword>
<evidence type="ECO:0000256" key="3">
    <source>
        <dbReference type="ARBA" id="ARBA00022801"/>
    </source>
</evidence>
<reference evidence="8" key="1">
    <citation type="submission" date="2022-03" db="EMBL/GenBank/DDBJ databases">
        <authorList>
            <person name="Lindestad O."/>
        </authorList>
    </citation>
    <scope>NUCLEOTIDE SEQUENCE</scope>
</reference>
<keyword evidence="4" id="KW-0720">Serine protease</keyword>
<dbReference type="GO" id="GO:0006508">
    <property type="term" value="P:proteolysis"/>
    <property type="evidence" value="ECO:0007669"/>
    <property type="project" value="UniProtKB-KW"/>
</dbReference>
<proteinExistence type="inferred from homology"/>
<evidence type="ECO:0000313" key="8">
    <source>
        <dbReference type="EMBL" id="CAH2229027.1"/>
    </source>
</evidence>
<dbReference type="PROSITE" id="PS50240">
    <property type="entry name" value="TRYPSIN_DOM"/>
    <property type="match status" value="1"/>
</dbReference>
<dbReference type="OrthoDB" id="10051896at2759"/>
<feature type="chain" id="PRO_5035713515" evidence="6">
    <location>
        <begin position="17"/>
        <end position="255"/>
    </location>
</feature>
<evidence type="ECO:0000256" key="2">
    <source>
        <dbReference type="ARBA" id="ARBA00022670"/>
    </source>
</evidence>
<dbReference type="AlphaFoldDB" id="A0A8S4R1F0"/>
<feature type="domain" description="Peptidase S1" evidence="7">
    <location>
        <begin position="26"/>
        <end position="255"/>
    </location>
</feature>
<keyword evidence="6" id="KW-0732">Signal</keyword>
<dbReference type="InterPro" id="IPR018114">
    <property type="entry name" value="TRYPSIN_HIS"/>
</dbReference>
<evidence type="ECO:0000259" key="7">
    <source>
        <dbReference type="PROSITE" id="PS50240"/>
    </source>
</evidence>
<dbReference type="InterPro" id="IPR001254">
    <property type="entry name" value="Trypsin_dom"/>
</dbReference>